<organism evidence="1">
    <name type="scientific">freshwater sediment metagenome</name>
    <dbReference type="NCBI Taxonomy" id="556182"/>
    <lineage>
        <taxon>unclassified sequences</taxon>
        <taxon>metagenomes</taxon>
        <taxon>ecological metagenomes</taxon>
    </lineage>
</organism>
<evidence type="ECO:0008006" key="2">
    <source>
        <dbReference type="Google" id="ProtNLM"/>
    </source>
</evidence>
<dbReference type="EMBL" id="OY288114">
    <property type="protein sequence ID" value="CAJ0861864.1"/>
    <property type="molecule type" value="Genomic_DNA"/>
</dbReference>
<name>A0AA48LYF0_9ZZZZ</name>
<reference evidence="1" key="1">
    <citation type="submission" date="2023-07" db="EMBL/GenBank/DDBJ databases">
        <authorList>
            <person name="Pelsma A.J. K."/>
        </authorList>
    </citation>
    <scope>NUCLEOTIDE SEQUENCE</scope>
</reference>
<evidence type="ECO:0000313" key="1">
    <source>
        <dbReference type="EMBL" id="CAJ0861864.1"/>
    </source>
</evidence>
<proteinExistence type="predicted"/>
<dbReference type="AlphaFoldDB" id="A0AA48LYF0"/>
<protein>
    <recommendedName>
        <fullName evidence="2">Peptidase M41 domain-containing protein</fullName>
    </recommendedName>
</protein>
<gene>
    <name evidence="1" type="ORF">AMST5_01436</name>
</gene>
<accession>A0AA48LYF0</accession>
<sequence length="180" mass="19723">MKLSPTYANVLARDLRLTAAHEAAHVVVARWSGVDAFAWLWLTRKKDTQNGRLALGRCQLMDQPATEHHCKLIGVAGAVGELLLSDLNFADGLAVHKCMSRSDCENADVPHYSDEWAWSYGNQRFADTVREVGILLRDELAREWRTLAQQLAHSANPAASGRPLSGKALSSALLCDCGVD</sequence>